<dbReference type="Proteomes" id="UP000193648">
    <property type="component" value="Unassembled WGS sequence"/>
</dbReference>
<dbReference type="InParanoid" id="A0A1Y2GDT9"/>
<keyword evidence="2" id="KW-1185">Reference proteome</keyword>
<gene>
    <name evidence="1" type="ORF">BCR41DRAFT_373802</name>
</gene>
<comment type="caution">
    <text evidence="1">The sequence shown here is derived from an EMBL/GenBank/DDBJ whole genome shotgun (WGS) entry which is preliminary data.</text>
</comment>
<name>A0A1Y2GDT9_9FUNG</name>
<dbReference type="GeneID" id="33568659"/>
<sequence>MFAEMGQRAATFRFGLLYLSLVFTLLVKESRIFSWHLSAAPVVAVIANITVKNEMQAAGTHNRSLLPSAAYVPVCFGASLGMSSTQEHPRCDLPPPNPLTSLRFGSVASSFWDYGLCWFPS</sequence>
<organism evidence="1 2">
    <name type="scientific">Lobosporangium transversale</name>
    <dbReference type="NCBI Taxonomy" id="64571"/>
    <lineage>
        <taxon>Eukaryota</taxon>
        <taxon>Fungi</taxon>
        <taxon>Fungi incertae sedis</taxon>
        <taxon>Mucoromycota</taxon>
        <taxon>Mortierellomycotina</taxon>
        <taxon>Mortierellomycetes</taxon>
        <taxon>Mortierellales</taxon>
        <taxon>Mortierellaceae</taxon>
        <taxon>Lobosporangium</taxon>
    </lineage>
</organism>
<reference evidence="1 2" key="1">
    <citation type="submission" date="2016-07" db="EMBL/GenBank/DDBJ databases">
        <title>Pervasive Adenine N6-methylation of Active Genes in Fungi.</title>
        <authorList>
            <consortium name="DOE Joint Genome Institute"/>
            <person name="Mondo S.J."/>
            <person name="Dannebaum R.O."/>
            <person name="Kuo R.C."/>
            <person name="Labutti K."/>
            <person name="Haridas S."/>
            <person name="Kuo A."/>
            <person name="Salamov A."/>
            <person name="Ahrendt S.R."/>
            <person name="Lipzen A."/>
            <person name="Sullivan W."/>
            <person name="Andreopoulos W.B."/>
            <person name="Clum A."/>
            <person name="Lindquist E."/>
            <person name="Daum C."/>
            <person name="Ramamoorthy G.K."/>
            <person name="Gryganskyi A."/>
            <person name="Culley D."/>
            <person name="Magnuson J.K."/>
            <person name="James T.Y."/>
            <person name="O'Malley M.A."/>
            <person name="Stajich J.E."/>
            <person name="Spatafora J.W."/>
            <person name="Visel A."/>
            <person name="Grigoriev I.V."/>
        </authorList>
    </citation>
    <scope>NUCLEOTIDE SEQUENCE [LARGE SCALE GENOMIC DNA]</scope>
    <source>
        <strain evidence="1 2">NRRL 3116</strain>
    </source>
</reference>
<dbReference type="AlphaFoldDB" id="A0A1Y2GDT9"/>
<accession>A0A1Y2GDT9</accession>
<proteinExistence type="predicted"/>
<evidence type="ECO:0000313" key="2">
    <source>
        <dbReference type="Proteomes" id="UP000193648"/>
    </source>
</evidence>
<protein>
    <submittedName>
        <fullName evidence="1">Uncharacterized protein</fullName>
    </submittedName>
</protein>
<evidence type="ECO:0000313" key="1">
    <source>
        <dbReference type="EMBL" id="ORZ07027.1"/>
    </source>
</evidence>
<dbReference type="EMBL" id="MCFF01000043">
    <property type="protein sequence ID" value="ORZ07027.1"/>
    <property type="molecule type" value="Genomic_DNA"/>
</dbReference>
<dbReference type="RefSeq" id="XP_021877823.1">
    <property type="nucleotide sequence ID" value="XM_022026816.1"/>
</dbReference>